<feature type="domain" description="Plasmid pRiA4b Orf3-like" evidence="1">
    <location>
        <begin position="2"/>
        <end position="173"/>
    </location>
</feature>
<keyword evidence="3" id="KW-1185">Reference proteome</keyword>
<proteinExistence type="predicted"/>
<dbReference type="Pfam" id="PF19652">
    <property type="entry name" value="DUF6155"/>
    <property type="match status" value="1"/>
</dbReference>
<dbReference type="EMBL" id="CP089291">
    <property type="protein sequence ID" value="UOF89118.1"/>
    <property type="molecule type" value="Genomic_DNA"/>
</dbReference>
<dbReference type="InterPro" id="IPR046153">
    <property type="entry name" value="DUF6155"/>
</dbReference>
<evidence type="ECO:0000313" key="3">
    <source>
        <dbReference type="Proteomes" id="UP000830167"/>
    </source>
</evidence>
<accession>A0ABY4CIY0</accession>
<evidence type="ECO:0000259" key="1">
    <source>
        <dbReference type="Pfam" id="PF07929"/>
    </source>
</evidence>
<dbReference type="Gene3D" id="3.10.290.30">
    <property type="entry name" value="MM3350-like"/>
    <property type="match status" value="1"/>
</dbReference>
<name>A0ABY4CIY0_9BACL</name>
<dbReference type="RefSeq" id="WP_347435798.1">
    <property type="nucleotide sequence ID" value="NZ_CP089291.1"/>
</dbReference>
<evidence type="ECO:0000313" key="2">
    <source>
        <dbReference type="EMBL" id="UOF89118.1"/>
    </source>
</evidence>
<dbReference type="InterPro" id="IPR024047">
    <property type="entry name" value="MM3350-like_sf"/>
</dbReference>
<dbReference type="Pfam" id="PF07929">
    <property type="entry name" value="PRiA4_ORF3"/>
    <property type="match status" value="1"/>
</dbReference>
<dbReference type="Proteomes" id="UP000830167">
    <property type="component" value="Chromosome"/>
</dbReference>
<dbReference type="PANTHER" id="PTHR41878:SF1">
    <property type="entry name" value="TNPR PROTEIN"/>
    <property type="match status" value="1"/>
</dbReference>
<reference evidence="2" key="1">
    <citation type="submission" date="2021-12" db="EMBL/GenBank/DDBJ databases">
        <title>Alicyclobacillaceae gen. nov., sp. nov., isolated from chalcocite enrichment system.</title>
        <authorList>
            <person name="Jiang Z."/>
        </authorList>
    </citation>
    <scope>NUCLEOTIDE SEQUENCE</scope>
    <source>
        <strain evidence="2">MYW30-H2</strain>
    </source>
</reference>
<gene>
    <name evidence="2" type="ORF">LSG31_14460</name>
</gene>
<sequence>MIYQFKVALEDIHPSIWRRFQVDSSITFHQLHKTLQIVMGWQEYHLYEFNFGSFSITRPDPTFPPDDRSELHARREKLHAHLINEGQQVVYIYDFGDDWKHELILEKILPKQDEMQYPFCLEGQRSCPPEDCGGTWEYQRMVEILATKSHPEYKDTVSMLKKGFDPEGFDLEEVNVQLHKKASQLNQKANSNVLQHEETPKKPVKLTAAKLKKQLQSLSNTELIQIVVETFKSSKQAEQFLTVKLVGEEAVEGLFAVYQKKIKDEFFPDRGFGKLRLAEAKKAIDEFEKITQSKKHTLELKLFYVVMGVDFMNAYGDIDARFYENILKMYESVIEVINEDDGYDLYEEYEERIAAIVDKTDGIGWGFHDAMQDIHEAIRWL</sequence>
<dbReference type="PANTHER" id="PTHR41878">
    <property type="entry name" value="LEXA REPRESSOR-RELATED"/>
    <property type="match status" value="1"/>
</dbReference>
<dbReference type="SUPFAM" id="SSF159941">
    <property type="entry name" value="MM3350-like"/>
    <property type="match status" value="1"/>
</dbReference>
<protein>
    <submittedName>
        <fullName evidence="2">Plasmid pRiA4b ORF-3 family protein</fullName>
    </submittedName>
</protein>
<organism evidence="2 3">
    <name type="scientific">Fodinisporobacter ferrooxydans</name>
    <dbReference type="NCBI Taxonomy" id="2901836"/>
    <lineage>
        <taxon>Bacteria</taxon>
        <taxon>Bacillati</taxon>
        <taxon>Bacillota</taxon>
        <taxon>Bacilli</taxon>
        <taxon>Bacillales</taxon>
        <taxon>Alicyclobacillaceae</taxon>
        <taxon>Fodinisporobacter</taxon>
    </lineage>
</organism>
<dbReference type="InterPro" id="IPR012912">
    <property type="entry name" value="Plasmid_pRiA4b_Orf3-like"/>
</dbReference>